<dbReference type="Proteomes" id="UP000276260">
    <property type="component" value="Unassembled WGS sequence"/>
</dbReference>
<evidence type="ECO:0000256" key="5">
    <source>
        <dbReference type="ARBA" id="ARBA00022679"/>
    </source>
</evidence>
<keyword evidence="9 11" id="KW-0520">NAD</keyword>
<evidence type="ECO:0000256" key="9">
    <source>
        <dbReference type="ARBA" id="ARBA00023027"/>
    </source>
</evidence>
<dbReference type="NCBIfam" id="NF000839">
    <property type="entry name" value="PRK00071.1-1"/>
    <property type="match status" value="1"/>
</dbReference>
<evidence type="ECO:0000256" key="11">
    <source>
        <dbReference type="HAMAP-Rule" id="MF_00244"/>
    </source>
</evidence>
<dbReference type="PANTHER" id="PTHR39321:SF3">
    <property type="entry name" value="PHOSPHOPANTETHEINE ADENYLYLTRANSFERASE"/>
    <property type="match status" value="1"/>
</dbReference>
<dbReference type="RefSeq" id="WP_046519480.1">
    <property type="nucleotide sequence ID" value="NZ_LAVS01000012.1"/>
</dbReference>
<dbReference type="HAMAP" id="MF_00244">
    <property type="entry name" value="NaMN_adenylyltr"/>
    <property type="match status" value="1"/>
</dbReference>
<evidence type="ECO:0000256" key="1">
    <source>
        <dbReference type="ARBA" id="ARBA00002324"/>
    </source>
</evidence>
<dbReference type="Pfam" id="PF01467">
    <property type="entry name" value="CTP_transf_like"/>
    <property type="match status" value="1"/>
</dbReference>
<dbReference type="GO" id="GO:0009435">
    <property type="term" value="P:NAD+ biosynthetic process"/>
    <property type="evidence" value="ECO:0007669"/>
    <property type="project" value="UniProtKB-UniRule"/>
</dbReference>
<keyword evidence="4 11" id="KW-0662">Pyridine nucleotide biosynthesis</keyword>
<dbReference type="GO" id="GO:0005524">
    <property type="term" value="F:ATP binding"/>
    <property type="evidence" value="ECO:0007669"/>
    <property type="project" value="UniProtKB-KW"/>
</dbReference>
<dbReference type="PANTHER" id="PTHR39321">
    <property type="entry name" value="NICOTINATE-NUCLEOTIDE ADENYLYLTRANSFERASE-RELATED"/>
    <property type="match status" value="1"/>
</dbReference>
<evidence type="ECO:0000256" key="2">
    <source>
        <dbReference type="ARBA" id="ARBA00005019"/>
    </source>
</evidence>
<evidence type="ECO:0000256" key="7">
    <source>
        <dbReference type="ARBA" id="ARBA00022741"/>
    </source>
</evidence>
<keyword evidence="6 11" id="KW-0548">Nucleotidyltransferase</keyword>
<keyword evidence="8 11" id="KW-0067">ATP-binding</keyword>
<dbReference type="AlphaFoldDB" id="A0A3P3QDX8"/>
<accession>A0A3P3QDX8</accession>
<evidence type="ECO:0000259" key="12">
    <source>
        <dbReference type="Pfam" id="PF01467"/>
    </source>
</evidence>
<organism evidence="13 14">
    <name type="scientific">Rheinheimera mesophila</name>
    <dbReference type="NCBI Taxonomy" id="1547515"/>
    <lineage>
        <taxon>Bacteria</taxon>
        <taxon>Pseudomonadati</taxon>
        <taxon>Pseudomonadota</taxon>
        <taxon>Gammaproteobacteria</taxon>
        <taxon>Chromatiales</taxon>
        <taxon>Chromatiaceae</taxon>
        <taxon>Rheinheimera</taxon>
    </lineage>
</organism>
<dbReference type="InterPro" id="IPR005248">
    <property type="entry name" value="NadD/NMNAT"/>
</dbReference>
<comment type="similarity">
    <text evidence="3 11">Belongs to the NadD family.</text>
</comment>
<dbReference type="CDD" id="cd02165">
    <property type="entry name" value="NMNAT"/>
    <property type="match status" value="1"/>
</dbReference>
<evidence type="ECO:0000256" key="8">
    <source>
        <dbReference type="ARBA" id="ARBA00022840"/>
    </source>
</evidence>
<dbReference type="EMBL" id="RRCF01000004">
    <property type="protein sequence ID" value="RRJ19417.1"/>
    <property type="molecule type" value="Genomic_DNA"/>
</dbReference>
<comment type="caution">
    <text evidence="13">The sequence shown here is derived from an EMBL/GenBank/DDBJ whole genome shotgun (WGS) entry which is preliminary data.</text>
</comment>
<gene>
    <name evidence="11" type="primary">nadD</name>
    <name evidence="13" type="ORF">EIK76_13210</name>
</gene>
<reference evidence="13 14" key="1">
    <citation type="submission" date="2018-11" db="EMBL/GenBank/DDBJ databases">
        <title>Draft genome analysis of Rheinheimera mesophila isolated from an industrial waste site.</title>
        <authorList>
            <person name="Yu Q."/>
            <person name="Qi Y."/>
            <person name="Zhang H."/>
            <person name="Lu Y."/>
            <person name="Pu J."/>
        </authorList>
    </citation>
    <scope>NUCLEOTIDE SEQUENCE [LARGE SCALE GENOMIC DNA]</scope>
    <source>
        <strain evidence="13 14">IITR13</strain>
    </source>
</reference>
<evidence type="ECO:0000313" key="14">
    <source>
        <dbReference type="Proteomes" id="UP000276260"/>
    </source>
</evidence>
<evidence type="ECO:0000256" key="10">
    <source>
        <dbReference type="ARBA" id="ARBA00048721"/>
    </source>
</evidence>
<evidence type="ECO:0000256" key="4">
    <source>
        <dbReference type="ARBA" id="ARBA00022642"/>
    </source>
</evidence>
<comment type="pathway">
    <text evidence="2 11">Cofactor biosynthesis; NAD(+) biosynthesis; deamido-NAD(+) from nicotinate D-ribonucleotide: step 1/1.</text>
</comment>
<evidence type="ECO:0000256" key="3">
    <source>
        <dbReference type="ARBA" id="ARBA00009014"/>
    </source>
</evidence>
<dbReference type="EC" id="2.7.7.18" evidence="11"/>
<sequence>MPTSRPDRAFAVFGGTFDPIHNAHLACAQYVLSHCAVREVQLMPCHLPAHRASPGVSAEHRAAMVQIAIQDMPGLQLQPLELNKHSPSYTVDSLRLLREQYPRGGLLFVMGMDSLAYFKQWHQWQSILQLAHLVVCQRPGSSATQGDCPALLEQFGTNSLQDLHLLDAGKIMLLDNPPQELSATRIRTLLEKNQPDNELNQLLPAEVLQYIKTQRLYSGI</sequence>
<evidence type="ECO:0000256" key="6">
    <source>
        <dbReference type="ARBA" id="ARBA00022695"/>
    </source>
</evidence>
<dbReference type="GO" id="GO:0004515">
    <property type="term" value="F:nicotinate-nucleotide adenylyltransferase activity"/>
    <property type="evidence" value="ECO:0007669"/>
    <property type="project" value="UniProtKB-UniRule"/>
</dbReference>
<comment type="function">
    <text evidence="1 11">Catalyzes the reversible adenylation of nicotinate mononucleotide (NaMN) to nicotinic acid adenine dinucleotide (NaAD).</text>
</comment>
<dbReference type="InterPro" id="IPR014729">
    <property type="entry name" value="Rossmann-like_a/b/a_fold"/>
</dbReference>
<evidence type="ECO:0000313" key="13">
    <source>
        <dbReference type="EMBL" id="RRJ19417.1"/>
    </source>
</evidence>
<dbReference type="SUPFAM" id="SSF52374">
    <property type="entry name" value="Nucleotidylyl transferase"/>
    <property type="match status" value="1"/>
</dbReference>
<dbReference type="UniPathway" id="UPA00253">
    <property type="reaction ID" value="UER00332"/>
</dbReference>
<protein>
    <recommendedName>
        <fullName evidence="11">Probable nicotinate-nucleotide adenylyltransferase</fullName>
        <ecNumber evidence="11">2.7.7.18</ecNumber>
    </recommendedName>
    <alternativeName>
        <fullName evidence="11">Deamido-NAD(+) diphosphorylase</fullName>
    </alternativeName>
    <alternativeName>
        <fullName evidence="11">Deamido-NAD(+) pyrophosphorylase</fullName>
    </alternativeName>
    <alternativeName>
        <fullName evidence="11">Nicotinate mononucleotide adenylyltransferase</fullName>
        <shortName evidence="11">NaMN adenylyltransferase</shortName>
    </alternativeName>
</protein>
<feature type="domain" description="Cytidyltransferase-like" evidence="12">
    <location>
        <begin position="12"/>
        <end position="188"/>
    </location>
</feature>
<dbReference type="InterPro" id="IPR004821">
    <property type="entry name" value="Cyt_trans-like"/>
</dbReference>
<comment type="catalytic activity">
    <reaction evidence="10 11">
        <text>nicotinate beta-D-ribonucleotide + ATP + H(+) = deamido-NAD(+) + diphosphate</text>
        <dbReference type="Rhea" id="RHEA:22860"/>
        <dbReference type="ChEBI" id="CHEBI:15378"/>
        <dbReference type="ChEBI" id="CHEBI:30616"/>
        <dbReference type="ChEBI" id="CHEBI:33019"/>
        <dbReference type="ChEBI" id="CHEBI:57502"/>
        <dbReference type="ChEBI" id="CHEBI:58437"/>
        <dbReference type="EC" id="2.7.7.18"/>
    </reaction>
</comment>
<proteinExistence type="inferred from homology"/>
<dbReference type="NCBIfam" id="TIGR00482">
    <property type="entry name" value="nicotinate (nicotinamide) nucleotide adenylyltransferase"/>
    <property type="match status" value="1"/>
</dbReference>
<dbReference type="Gene3D" id="3.40.50.620">
    <property type="entry name" value="HUPs"/>
    <property type="match status" value="1"/>
</dbReference>
<keyword evidence="14" id="KW-1185">Reference proteome</keyword>
<keyword evidence="5 11" id="KW-0808">Transferase</keyword>
<keyword evidence="7 11" id="KW-0547">Nucleotide-binding</keyword>
<dbReference type="OrthoDB" id="5295945at2"/>
<name>A0A3P3QDX8_9GAMM</name>